<keyword evidence="2" id="KW-1185">Reference proteome</keyword>
<dbReference type="OrthoDB" id="9014at2157"/>
<accession>M0MMU2</accession>
<dbReference type="Pfam" id="PF04199">
    <property type="entry name" value="Cyclase"/>
    <property type="match status" value="1"/>
</dbReference>
<proteinExistence type="predicted"/>
<dbReference type="PATRIC" id="fig|1227455.4.peg.631"/>
<gene>
    <name evidence="1" type="ORF">C449_03099</name>
</gene>
<comment type="caution">
    <text evidence="1">The sequence shown here is derived from an EMBL/GenBank/DDBJ whole genome shotgun (WGS) entry which is preliminary data.</text>
</comment>
<dbReference type="EMBL" id="AOMD01000011">
    <property type="protein sequence ID" value="EMA46986.1"/>
    <property type="molecule type" value="Genomic_DNA"/>
</dbReference>
<sequence>MQIDLSHRIETGMTIYPGDPSVSVDPHATHVPDGCHVDSVELGSHTGTHVDAPLHIAPDGRALGTYSLDEFTFEAVRVDCTALDDRDPISIEYVPDCEAELVVFWTGWSSHWNTERYLDHPYLTPDAAAACAEQGYAVGVDTLNPDPTPTENVVENEPDGFRAHRTLLGADELIVENLCNLGAVSERFELRAYPLALGGDGAPVRAVGVVE</sequence>
<name>M0MMU2_9EURY</name>
<dbReference type="GO" id="GO:0004061">
    <property type="term" value="F:arylformamidase activity"/>
    <property type="evidence" value="ECO:0007669"/>
    <property type="project" value="InterPro"/>
</dbReference>
<dbReference type="Gene3D" id="3.50.30.50">
    <property type="entry name" value="Putative cyclase"/>
    <property type="match status" value="1"/>
</dbReference>
<reference evidence="1 2" key="1">
    <citation type="journal article" date="2014" name="PLoS Genet.">
        <title>Phylogenetically driven sequencing of extremely halophilic archaea reveals strategies for static and dynamic osmo-response.</title>
        <authorList>
            <person name="Becker E.A."/>
            <person name="Seitzer P.M."/>
            <person name="Tritt A."/>
            <person name="Larsen D."/>
            <person name="Krusor M."/>
            <person name="Yao A.I."/>
            <person name="Wu D."/>
            <person name="Madern D."/>
            <person name="Eisen J.A."/>
            <person name="Darling A.E."/>
            <person name="Facciotti M.T."/>
        </authorList>
    </citation>
    <scope>NUCLEOTIDE SEQUENCE [LARGE SCALE GENOMIC DNA]</scope>
    <source>
        <strain evidence="1 2">DSM 5350</strain>
    </source>
</reference>
<dbReference type="STRING" id="1227455.C449_03099"/>
<evidence type="ECO:0000313" key="2">
    <source>
        <dbReference type="Proteomes" id="UP000011669"/>
    </source>
</evidence>
<dbReference type="InterPro" id="IPR037175">
    <property type="entry name" value="KFase_sf"/>
</dbReference>
<evidence type="ECO:0000313" key="1">
    <source>
        <dbReference type="EMBL" id="EMA46986.1"/>
    </source>
</evidence>
<dbReference type="SUPFAM" id="SSF102198">
    <property type="entry name" value="Putative cyclase"/>
    <property type="match status" value="1"/>
</dbReference>
<protein>
    <submittedName>
        <fullName evidence="1">Cyclase family protein</fullName>
    </submittedName>
</protein>
<dbReference type="Proteomes" id="UP000011669">
    <property type="component" value="Unassembled WGS sequence"/>
</dbReference>
<dbReference type="AlphaFoldDB" id="M0MMU2"/>
<dbReference type="PANTHER" id="PTHR31118">
    <property type="entry name" value="CYCLASE-LIKE PROTEIN 2"/>
    <property type="match status" value="1"/>
</dbReference>
<dbReference type="InterPro" id="IPR007325">
    <property type="entry name" value="KFase/CYL"/>
</dbReference>
<dbReference type="GO" id="GO:0019441">
    <property type="term" value="P:L-tryptophan catabolic process to kynurenine"/>
    <property type="evidence" value="ECO:0007669"/>
    <property type="project" value="InterPro"/>
</dbReference>
<dbReference type="InParanoid" id="M0MMU2"/>
<dbReference type="PANTHER" id="PTHR31118:SF32">
    <property type="entry name" value="KYNURENINE FORMAMIDASE"/>
    <property type="match status" value="1"/>
</dbReference>
<dbReference type="RefSeq" id="WP_006076442.1">
    <property type="nucleotide sequence ID" value="NZ_AOMD01000011.1"/>
</dbReference>
<organism evidence="1 2">
    <name type="scientific">Halococcus saccharolyticus DSM 5350</name>
    <dbReference type="NCBI Taxonomy" id="1227455"/>
    <lineage>
        <taxon>Archaea</taxon>
        <taxon>Methanobacteriati</taxon>
        <taxon>Methanobacteriota</taxon>
        <taxon>Stenosarchaea group</taxon>
        <taxon>Halobacteria</taxon>
        <taxon>Halobacteriales</taxon>
        <taxon>Halococcaceae</taxon>
        <taxon>Halococcus</taxon>
    </lineage>
</organism>